<name>A0A1I5VRZ5_9LACT</name>
<dbReference type="RefSeq" id="WP_092479632.1">
    <property type="nucleotide sequence ID" value="NZ_FOXW01000002.1"/>
</dbReference>
<protein>
    <submittedName>
        <fullName evidence="2">Uncharacterized protein</fullName>
    </submittedName>
</protein>
<accession>A0A1I5VRZ5</accession>
<dbReference type="EMBL" id="FOXW01000002">
    <property type="protein sequence ID" value="SFQ10221.1"/>
    <property type="molecule type" value="Genomic_DNA"/>
</dbReference>
<feature type="compositionally biased region" description="Polar residues" evidence="1">
    <location>
        <begin position="1"/>
        <end position="11"/>
    </location>
</feature>
<proteinExistence type="predicted"/>
<dbReference type="OrthoDB" id="3034772at2"/>
<keyword evidence="3" id="KW-1185">Reference proteome</keyword>
<evidence type="ECO:0000313" key="2">
    <source>
        <dbReference type="EMBL" id="SFQ10221.1"/>
    </source>
</evidence>
<dbReference type="Proteomes" id="UP000199136">
    <property type="component" value="Unassembled WGS sequence"/>
</dbReference>
<feature type="region of interest" description="Disordered" evidence="1">
    <location>
        <begin position="1"/>
        <end position="25"/>
    </location>
</feature>
<evidence type="ECO:0000256" key="1">
    <source>
        <dbReference type="SAM" id="MobiDB-lite"/>
    </source>
</evidence>
<feature type="compositionally biased region" description="Basic and acidic residues" evidence="1">
    <location>
        <begin position="13"/>
        <end position="24"/>
    </location>
</feature>
<sequence length="345" mass="39140">MATTKNANQFSKTKKEITLKDNNSEKNVTIRKRPFEKHKEKRHLQLLSIIVAQLPNIPIFVEELKLHGEIALDISQEMAVKLANGEITFGTYTESGTKYAQFVNSKTGQIFKNIPIKEVPVNFGPAIATAGLTMQLEEITRQLDLLGEKVNRVNRNFDLNRYAEVQSAKEKYEMAMLSKNAETKQTLLHNALTQATDAKNLLLNQLLESKIQLESQKLNNKIPIFSSNISAAEGDKLAQIALENLSYMKDAFSIQITSLFELGEFDVLNYAVCEFKEMIIENFSGTDALFLDEHLSIPTNPFKFLSNNVVEASDSIIKFLDENEELFEVYFMPDFLEIADKKEVK</sequence>
<evidence type="ECO:0000313" key="3">
    <source>
        <dbReference type="Proteomes" id="UP000199136"/>
    </source>
</evidence>
<reference evidence="2 3" key="1">
    <citation type="submission" date="2016-10" db="EMBL/GenBank/DDBJ databases">
        <authorList>
            <person name="de Groot N.N."/>
        </authorList>
    </citation>
    <scope>NUCLEOTIDE SEQUENCE [LARGE SCALE GENOMIC DNA]</scope>
    <source>
        <strain evidence="2 3">DSM 20581</strain>
    </source>
</reference>
<gene>
    <name evidence="2" type="ORF">SAMN04488506_0552</name>
</gene>
<dbReference type="AlphaFoldDB" id="A0A1I5VRZ5"/>
<organism evidence="2 3">
    <name type="scientific">Desemzia incerta</name>
    <dbReference type="NCBI Taxonomy" id="82801"/>
    <lineage>
        <taxon>Bacteria</taxon>
        <taxon>Bacillati</taxon>
        <taxon>Bacillota</taxon>
        <taxon>Bacilli</taxon>
        <taxon>Lactobacillales</taxon>
        <taxon>Carnobacteriaceae</taxon>
        <taxon>Desemzia</taxon>
    </lineage>
</organism>